<dbReference type="Pfam" id="PF25917">
    <property type="entry name" value="BSH_RND"/>
    <property type="match status" value="1"/>
</dbReference>
<name>A0ABS2KPI1_9GAMM</name>
<dbReference type="Gene3D" id="2.40.50.100">
    <property type="match status" value="1"/>
</dbReference>
<comment type="subcellular location">
    <subcellularLocation>
        <location evidence="1">Cell envelope</location>
    </subcellularLocation>
</comment>
<dbReference type="NCBIfam" id="TIGR01730">
    <property type="entry name" value="RND_mfp"/>
    <property type="match status" value="1"/>
</dbReference>
<dbReference type="Gene3D" id="2.40.420.20">
    <property type="match status" value="1"/>
</dbReference>
<evidence type="ECO:0000313" key="8">
    <source>
        <dbReference type="EMBL" id="MBM7132368.1"/>
    </source>
</evidence>
<dbReference type="PANTHER" id="PTHR30469">
    <property type="entry name" value="MULTIDRUG RESISTANCE PROTEIN MDTA"/>
    <property type="match status" value="1"/>
</dbReference>
<comment type="similarity">
    <text evidence="2">Belongs to the membrane fusion protein (MFP) (TC 8.A.1) family.</text>
</comment>
<evidence type="ECO:0000313" key="9">
    <source>
        <dbReference type="Proteomes" id="UP001430193"/>
    </source>
</evidence>
<dbReference type="EMBL" id="JADIKF010000040">
    <property type="protein sequence ID" value="MBM7132368.1"/>
    <property type="molecule type" value="Genomic_DNA"/>
</dbReference>
<dbReference type="InterPro" id="IPR058792">
    <property type="entry name" value="Beta-barrel_RND_2"/>
</dbReference>
<evidence type="ECO:0000259" key="5">
    <source>
        <dbReference type="Pfam" id="PF25917"/>
    </source>
</evidence>
<evidence type="ECO:0000256" key="1">
    <source>
        <dbReference type="ARBA" id="ARBA00004196"/>
    </source>
</evidence>
<keyword evidence="3" id="KW-0813">Transport</keyword>
<comment type="caution">
    <text evidence="8">The sequence shown here is derived from an EMBL/GenBank/DDBJ whole genome shotgun (WGS) entry which is preliminary data.</text>
</comment>
<feature type="coiled-coil region" evidence="4">
    <location>
        <begin position="132"/>
        <end position="190"/>
    </location>
</feature>
<keyword evidence="9" id="KW-1185">Reference proteome</keyword>
<protein>
    <submittedName>
        <fullName evidence="8">Efflux RND transporter periplasmic adaptor subunit</fullName>
    </submittedName>
</protein>
<dbReference type="Gene3D" id="2.40.30.170">
    <property type="match status" value="1"/>
</dbReference>
<proteinExistence type="inferred from homology"/>
<evidence type="ECO:0000259" key="6">
    <source>
        <dbReference type="Pfam" id="PF25954"/>
    </source>
</evidence>
<feature type="domain" description="Multidrug resistance protein MdtA-like C-terminal permuted SH3" evidence="7">
    <location>
        <begin position="320"/>
        <end position="378"/>
    </location>
</feature>
<evidence type="ECO:0000256" key="3">
    <source>
        <dbReference type="ARBA" id="ARBA00022448"/>
    </source>
</evidence>
<dbReference type="InterPro" id="IPR058627">
    <property type="entry name" value="MdtA-like_C"/>
</dbReference>
<gene>
    <name evidence="8" type="ORF">ISS99_22790</name>
</gene>
<evidence type="ECO:0000259" key="7">
    <source>
        <dbReference type="Pfam" id="PF25967"/>
    </source>
</evidence>
<evidence type="ECO:0000256" key="2">
    <source>
        <dbReference type="ARBA" id="ARBA00009477"/>
    </source>
</evidence>
<dbReference type="Gene3D" id="1.10.287.470">
    <property type="entry name" value="Helix hairpin bin"/>
    <property type="match status" value="1"/>
</dbReference>
<dbReference type="Pfam" id="PF25954">
    <property type="entry name" value="Beta-barrel_RND_2"/>
    <property type="match status" value="1"/>
</dbReference>
<reference evidence="8" key="1">
    <citation type="submission" date="2020-10" db="EMBL/GenBank/DDBJ databases">
        <title>Phylogeny of dyella-like bacteria.</title>
        <authorList>
            <person name="Fu J."/>
        </authorList>
    </citation>
    <scope>NUCLEOTIDE SEQUENCE</scope>
    <source>
        <strain evidence="8">DHON07</strain>
    </source>
</reference>
<dbReference type="PANTHER" id="PTHR30469:SF15">
    <property type="entry name" value="HLYD FAMILY OF SECRETION PROTEINS"/>
    <property type="match status" value="1"/>
</dbReference>
<dbReference type="InterPro" id="IPR006143">
    <property type="entry name" value="RND_pump_MFP"/>
</dbReference>
<dbReference type="InterPro" id="IPR058625">
    <property type="entry name" value="MdtA-like_BSH"/>
</dbReference>
<feature type="domain" description="Multidrug resistance protein MdtA-like barrel-sandwich hybrid" evidence="5">
    <location>
        <begin position="98"/>
        <end position="228"/>
    </location>
</feature>
<organism evidence="8 9">
    <name type="scientific">Dyella mobilis</name>
    <dbReference type="NCBI Taxonomy" id="1849582"/>
    <lineage>
        <taxon>Bacteria</taxon>
        <taxon>Pseudomonadati</taxon>
        <taxon>Pseudomonadota</taxon>
        <taxon>Gammaproteobacteria</taxon>
        <taxon>Lysobacterales</taxon>
        <taxon>Rhodanobacteraceae</taxon>
        <taxon>Dyella</taxon>
    </lineage>
</organism>
<dbReference type="Pfam" id="PF25967">
    <property type="entry name" value="RND-MFP_C"/>
    <property type="match status" value="1"/>
</dbReference>
<evidence type="ECO:0000256" key="4">
    <source>
        <dbReference type="SAM" id="Coils"/>
    </source>
</evidence>
<accession>A0ABS2KPI1</accession>
<feature type="domain" description="CusB-like beta-barrel" evidence="6">
    <location>
        <begin position="241"/>
        <end position="313"/>
    </location>
</feature>
<sequence length="400" mass="43280">MASLGGSRRNRQRPHHPQERLVIDQEFPKPRGLTWRHAWLPCAMAVSLALLAGCGRKAPEADAAFPVIASPVQVADGVTADRFPGEVHARYEMPLSFRVGGQLTARYVNPGDAVKKGQPLAQLDPTDASNQLAAAKAVLEAAEHRLVFATQQRDRDEAQARQNLISQLQLEQTQDSYASALAARDQARQQFALAQNQSRYTTLVADHDGAITSRQAEVGQVLAAGQQVFGFAWTGEREVYLDIPESRIDRVVNGQPAKITLPALPGQVFSAHVREIAPAADPQSRTYLVKLTIDQPSGALQLGMTADAALQGTKSSHATIRIPSTALFHQGEHPAVWVVRPDDSTLELRPVTVARYGESDVLIADGLEPGEKVVMHGVHTVSTGEKVQPIAPPHPEDAPQ</sequence>
<dbReference type="Proteomes" id="UP001430193">
    <property type="component" value="Unassembled WGS sequence"/>
</dbReference>
<keyword evidence="4" id="KW-0175">Coiled coil</keyword>
<dbReference type="SUPFAM" id="SSF111369">
    <property type="entry name" value="HlyD-like secretion proteins"/>
    <property type="match status" value="1"/>
</dbReference>